<reference evidence="2" key="1">
    <citation type="journal article" date="2023" name="Mol. Phylogenet. Evol.">
        <title>Genome-scale phylogeny and comparative genomics of the fungal order Sordariales.</title>
        <authorList>
            <person name="Hensen N."/>
            <person name="Bonometti L."/>
            <person name="Westerberg I."/>
            <person name="Brannstrom I.O."/>
            <person name="Guillou S."/>
            <person name="Cros-Aarteil S."/>
            <person name="Calhoun S."/>
            <person name="Haridas S."/>
            <person name="Kuo A."/>
            <person name="Mondo S."/>
            <person name="Pangilinan J."/>
            <person name="Riley R."/>
            <person name="LaButti K."/>
            <person name="Andreopoulos B."/>
            <person name="Lipzen A."/>
            <person name="Chen C."/>
            <person name="Yan M."/>
            <person name="Daum C."/>
            <person name="Ng V."/>
            <person name="Clum A."/>
            <person name="Steindorff A."/>
            <person name="Ohm R.A."/>
            <person name="Martin F."/>
            <person name="Silar P."/>
            <person name="Natvig D.O."/>
            <person name="Lalanne C."/>
            <person name="Gautier V."/>
            <person name="Ament-Velasquez S.L."/>
            <person name="Kruys A."/>
            <person name="Hutchinson M.I."/>
            <person name="Powell A.J."/>
            <person name="Barry K."/>
            <person name="Miller A.N."/>
            <person name="Grigoriev I.V."/>
            <person name="Debuchy R."/>
            <person name="Gladieux P."/>
            <person name="Hiltunen Thoren M."/>
            <person name="Johannesson H."/>
        </authorList>
    </citation>
    <scope>NUCLEOTIDE SEQUENCE</scope>
    <source>
        <strain evidence="2">CBS 314.62</strain>
    </source>
</reference>
<evidence type="ECO:0000313" key="3">
    <source>
        <dbReference type="Proteomes" id="UP001270362"/>
    </source>
</evidence>
<dbReference type="AlphaFoldDB" id="A0AAE1C824"/>
<dbReference type="EMBL" id="JAULSO010000005">
    <property type="protein sequence ID" value="KAK3682428.1"/>
    <property type="molecule type" value="Genomic_DNA"/>
</dbReference>
<dbReference type="Proteomes" id="UP001270362">
    <property type="component" value="Unassembled WGS sequence"/>
</dbReference>
<name>A0AAE1C824_9PEZI</name>
<comment type="caution">
    <text evidence="2">The sequence shown here is derived from an EMBL/GenBank/DDBJ whole genome shotgun (WGS) entry which is preliminary data.</text>
</comment>
<feature type="compositionally biased region" description="Basic and acidic residues" evidence="1">
    <location>
        <begin position="147"/>
        <end position="163"/>
    </location>
</feature>
<reference evidence="2" key="2">
    <citation type="submission" date="2023-06" db="EMBL/GenBank/DDBJ databases">
        <authorList>
            <consortium name="Lawrence Berkeley National Laboratory"/>
            <person name="Haridas S."/>
            <person name="Hensen N."/>
            <person name="Bonometti L."/>
            <person name="Westerberg I."/>
            <person name="Brannstrom I.O."/>
            <person name="Guillou S."/>
            <person name="Cros-Aarteil S."/>
            <person name="Calhoun S."/>
            <person name="Kuo A."/>
            <person name="Mondo S."/>
            <person name="Pangilinan J."/>
            <person name="Riley R."/>
            <person name="Labutti K."/>
            <person name="Andreopoulos B."/>
            <person name="Lipzen A."/>
            <person name="Chen C."/>
            <person name="Yanf M."/>
            <person name="Daum C."/>
            <person name="Ng V."/>
            <person name="Clum A."/>
            <person name="Steindorff A."/>
            <person name="Ohm R."/>
            <person name="Martin F."/>
            <person name="Silar P."/>
            <person name="Natvig D."/>
            <person name="Lalanne C."/>
            <person name="Gautier V."/>
            <person name="Ament-Velasquez S.L."/>
            <person name="Kruys A."/>
            <person name="Hutchinson M.I."/>
            <person name="Powell A.J."/>
            <person name="Barry K."/>
            <person name="Miller A.N."/>
            <person name="Grigoriev I.V."/>
            <person name="Debuchy R."/>
            <person name="Gladieux P."/>
            <person name="Thoren M.H."/>
            <person name="Johannesson H."/>
        </authorList>
    </citation>
    <scope>NUCLEOTIDE SEQUENCE</scope>
    <source>
        <strain evidence="2">CBS 314.62</strain>
    </source>
</reference>
<feature type="region of interest" description="Disordered" evidence="1">
    <location>
        <begin position="147"/>
        <end position="223"/>
    </location>
</feature>
<proteinExistence type="predicted"/>
<evidence type="ECO:0000256" key="1">
    <source>
        <dbReference type="SAM" id="MobiDB-lite"/>
    </source>
</evidence>
<keyword evidence="3" id="KW-1185">Reference proteome</keyword>
<protein>
    <submittedName>
        <fullName evidence="2">Uncharacterized protein</fullName>
    </submittedName>
</protein>
<gene>
    <name evidence="2" type="ORF">B0T22DRAFT_283275</name>
</gene>
<evidence type="ECO:0000313" key="2">
    <source>
        <dbReference type="EMBL" id="KAK3682428.1"/>
    </source>
</evidence>
<sequence length="223" mass="24599">MHGGRRCVAFWGVNRVGRFRTEPREGGGSEGGEMLPAVGCRLLGVDCQILASSCLVSWVGVCLSEVKQYAVLRVHQTTHAVLIVTLRRTTLKVWGTDSAPSTTRGTQVRRSDKAVTVTVTVAAAPVTLGQINGRLFQLQLPDCEEHVHQSDAKRDAQRQRQTDEVLQARTRKEQPSPRRRVPCTMGVLGEATTSWQPHSPLFPAHRRSQAPAFCQPSVSSQRR</sequence>
<organism evidence="2 3">
    <name type="scientific">Podospora appendiculata</name>
    <dbReference type="NCBI Taxonomy" id="314037"/>
    <lineage>
        <taxon>Eukaryota</taxon>
        <taxon>Fungi</taxon>
        <taxon>Dikarya</taxon>
        <taxon>Ascomycota</taxon>
        <taxon>Pezizomycotina</taxon>
        <taxon>Sordariomycetes</taxon>
        <taxon>Sordariomycetidae</taxon>
        <taxon>Sordariales</taxon>
        <taxon>Podosporaceae</taxon>
        <taxon>Podospora</taxon>
    </lineage>
</organism>
<accession>A0AAE1C824</accession>